<accession>A0A0F9PYL5</accession>
<proteinExistence type="predicted"/>
<dbReference type="EMBL" id="LAZR01004721">
    <property type="protein sequence ID" value="KKN06156.1"/>
    <property type="molecule type" value="Genomic_DNA"/>
</dbReference>
<evidence type="ECO:0000313" key="1">
    <source>
        <dbReference type="EMBL" id="KKN06156.1"/>
    </source>
</evidence>
<gene>
    <name evidence="1" type="ORF">LCGC14_1080140</name>
</gene>
<protein>
    <submittedName>
        <fullName evidence="1">Uncharacterized protein</fullName>
    </submittedName>
</protein>
<reference evidence="1" key="1">
    <citation type="journal article" date="2015" name="Nature">
        <title>Complex archaea that bridge the gap between prokaryotes and eukaryotes.</title>
        <authorList>
            <person name="Spang A."/>
            <person name="Saw J.H."/>
            <person name="Jorgensen S.L."/>
            <person name="Zaremba-Niedzwiedzka K."/>
            <person name="Martijn J."/>
            <person name="Lind A.E."/>
            <person name="van Eijk R."/>
            <person name="Schleper C."/>
            <person name="Guy L."/>
            <person name="Ettema T.J."/>
        </authorList>
    </citation>
    <scope>NUCLEOTIDE SEQUENCE</scope>
</reference>
<dbReference type="AlphaFoldDB" id="A0A0F9PYL5"/>
<sequence length="53" mass="6455">MARKNSIPKRIDPELNELIQEIRRKNDMNFRQASKEAAKMLKKIKIERREIKF</sequence>
<comment type="caution">
    <text evidence="1">The sequence shown here is derived from an EMBL/GenBank/DDBJ whole genome shotgun (WGS) entry which is preliminary data.</text>
</comment>
<organism evidence="1">
    <name type="scientific">marine sediment metagenome</name>
    <dbReference type="NCBI Taxonomy" id="412755"/>
    <lineage>
        <taxon>unclassified sequences</taxon>
        <taxon>metagenomes</taxon>
        <taxon>ecological metagenomes</taxon>
    </lineage>
</organism>
<name>A0A0F9PYL5_9ZZZZ</name>